<reference evidence="24 25" key="1">
    <citation type="submission" date="2019-12" db="EMBL/GenBank/DDBJ databases">
        <authorList>
            <person name="Zhao J."/>
        </authorList>
    </citation>
    <scope>NUCLEOTIDE SEQUENCE [LARGE SCALE GENOMIC DNA]</scope>
    <source>
        <strain evidence="24 25">S-15</strain>
    </source>
</reference>
<evidence type="ECO:0000256" key="2">
    <source>
        <dbReference type="ARBA" id="ARBA00001966"/>
    </source>
</evidence>
<evidence type="ECO:0000256" key="18">
    <source>
        <dbReference type="ARBA" id="ARBA00023136"/>
    </source>
</evidence>
<keyword evidence="9" id="KW-0963">Cytoplasm</keyword>
<comment type="catalytic activity">
    <reaction evidence="1">
        <text>ATP + protein L-histidine = ADP + protein N-phospho-L-histidine.</text>
        <dbReference type="EC" id="2.7.13.3"/>
    </reaction>
</comment>
<evidence type="ECO:0000256" key="14">
    <source>
        <dbReference type="ARBA" id="ARBA00022989"/>
    </source>
</evidence>
<feature type="domain" description="Histidine kinase" evidence="22">
    <location>
        <begin position="261"/>
        <end position="350"/>
    </location>
</feature>
<evidence type="ECO:0000256" key="1">
    <source>
        <dbReference type="ARBA" id="ARBA00000085"/>
    </source>
</evidence>
<evidence type="ECO:0000256" key="19">
    <source>
        <dbReference type="ARBA" id="ARBA00024827"/>
    </source>
</evidence>
<gene>
    <name evidence="24" type="ORF">GQN54_09645</name>
</gene>
<comment type="caution">
    <text evidence="24">The sequence shown here is derived from an EMBL/GenBank/DDBJ whole genome shotgun (WGS) entry which is preliminary data.</text>
</comment>
<dbReference type="AlphaFoldDB" id="A0A6N9NKJ7"/>
<dbReference type="GO" id="GO:0000155">
    <property type="term" value="F:phosphorelay sensor kinase activity"/>
    <property type="evidence" value="ECO:0007669"/>
    <property type="project" value="InterPro"/>
</dbReference>
<evidence type="ECO:0000259" key="23">
    <source>
        <dbReference type="PROSITE" id="PS50110"/>
    </source>
</evidence>
<evidence type="ECO:0000256" key="9">
    <source>
        <dbReference type="ARBA" id="ARBA00022490"/>
    </source>
</evidence>
<dbReference type="GO" id="GO:0005737">
    <property type="term" value="C:cytoplasm"/>
    <property type="evidence" value="ECO:0007669"/>
    <property type="project" value="UniProtKB-SubCell"/>
</dbReference>
<dbReference type="GO" id="GO:0046983">
    <property type="term" value="F:protein dimerization activity"/>
    <property type="evidence" value="ECO:0007669"/>
    <property type="project" value="InterPro"/>
</dbReference>
<dbReference type="InterPro" id="IPR005467">
    <property type="entry name" value="His_kinase_dom"/>
</dbReference>
<dbReference type="Pfam" id="PF00072">
    <property type="entry name" value="Response_reg"/>
    <property type="match status" value="1"/>
</dbReference>
<name>A0A6N9NKJ7_9FLAO</name>
<dbReference type="RefSeq" id="WP_160633331.1">
    <property type="nucleotide sequence ID" value="NZ_WWNE01000007.1"/>
</dbReference>
<dbReference type="InterPro" id="IPR004358">
    <property type="entry name" value="Sig_transdc_His_kin-like_C"/>
</dbReference>
<evidence type="ECO:0000256" key="4">
    <source>
        <dbReference type="ARBA" id="ARBA00004651"/>
    </source>
</evidence>
<dbReference type="GO" id="GO:0046872">
    <property type="term" value="F:metal ion binding"/>
    <property type="evidence" value="ECO:0007669"/>
    <property type="project" value="UniProtKB-KW"/>
</dbReference>
<evidence type="ECO:0000256" key="21">
    <source>
        <dbReference type="PROSITE-ProRule" id="PRU00169"/>
    </source>
</evidence>
<dbReference type="EMBL" id="WWNE01000007">
    <property type="protein sequence ID" value="NBG66379.1"/>
    <property type="molecule type" value="Genomic_DNA"/>
</dbReference>
<sequence>MSFEGSKEQLNDLQVLILVVDEREGFSIMELMSTMPDYNYIGYHASTLKKGKRILTETKIDVVLIDLGLPDSYGSHTLTALFDEFSTTPFVILTDLKDDAIALNSVLEGAQDFLLKEQIDALIINKSIHYAIQRKNTEKRMVSAILETEDIVRKRIAIDLHDSLGQLLSSASMNLQTIVPELHYLSDEKQEAFYRVINTLQTAIAETRGMARNLMPKTVEEFGLVSSVEGMIESLGDSETEIYFFNNLADMRLTINIEVMLYRIIQESVNNILKHAKAKYVSIQLIEYNDSINLMIEDDGVGFEVASSKNKSGVGLLSIKNRVKSLGGTLTIDSSEGSGTTISVEIPQNKII</sequence>
<feature type="modified residue" description="4-aspartylphosphate" evidence="21">
    <location>
        <position position="66"/>
    </location>
</feature>
<keyword evidence="21" id="KW-0597">Phosphoprotein</keyword>
<dbReference type="PROSITE" id="PS50109">
    <property type="entry name" value="HIS_KIN"/>
    <property type="match status" value="1"/>
</dbReference>
<evidence type="ECO:0000313" key="24">
    <source>
        <dbReference type="EMBL" id="NBG66379.1"/>
    </source>
</evidence>
<dbReference type="InterPro" id="IPR036890">
    <property type="entry name" value="HATPase_C_sf"/>
</dbReference>
<keyword evidence="10" id="KW-0808">Transferase</keyword>
<evidence type="ECO:0000256" key="12">
    <source>
        <dbReference type="ARBA" id="ARBA00022723"/>
    </source>
</evidence>
<evidence type="ECO:0000256" key="17">
    <source>
        <dbReference type="ARBA" id="ARBA00023014"/>
    </source>
</evidence>
<keyword evidence="8" id="KW-0004">4Fe-4S</keyword>
<evidence type="ECO:0000256" key="6">
    <source>
        <dbReference type="ARBA" id="ARBA00017322"/>
    </source>
</evidence>
<dbReference type="GO" id="GO:0051539">
    <property type="term" value="F:4 iron, 4 sulfur cluster binding"/>
    <property type="evidence" value="ECO:0007669"/>
    <property type="project" value="UniProtKB-KW"/>
</dbReference>
<evidence type="ECO:0000256" key="10">
    <source>
        <dbReference type="ARBA" id="ARBA00022679"/>
    </source>
</evidence>
<comment type="function">
    <text evidence="19">Member of the two-component regulatory system NreB/NreC involved in the control of dissimilatory nitrate/nitrite reduction in response to oxygen. NreB functions as a direct oxygen sensor histidine kinase which is autophosphorylated, in the absence of oxygen, probably at the conserved histidine residue, and transfers its phosphate group probably to a conserved aspartate residue of NreC. NreB/NreC activates the expression of the nitrate (narGHJI) and nitrite (nir) reductase operons, as well as the putative nitrate transporter gene narT.</text>
</comment>
<dbReference type="SUPFAM" id="SSF55874">
    <property type="entry name" value="ATPase domain of HSP90 chaperone/DNA topoisomerase II/histidine kinase"/>
    <property type="match status" value="1"/>
</dbReference>
<organism evidence="24 25">
    <name type="scientific">Acidiluteibacter ferrifornacis</name>
    <dbReference type="NCBI Taxonomy" id="2692424"/>
    <lineage>
        <taxon>Bacteria</taxon>
        <taxon>Pseudomonadati</taxon>
        <taxon>Bacteroidota</taxon>
        <taxon>Flavobacteriia</taxon>
        <taxon>Flavobacteriales</taxon>
        <taxon>Cryomorphaceae</taxon>
        <taxon>Acidiluteibacter</taxon>
    </lineage>
</organism>
<keyword evidence="11" id="KW-0812">Transmembrane</keyword>
<dbReference type="Gene3D" id="3.40.50.2300">
    <property type="match status" value="1"/>
</dbReference>
<accession>A0A6N9NKJ7</accession>
<dbReference type="InterPro" id="IPR050482">
    <property type="entry name" value="Sensor_HK_TwoCompSys"/>
</dbReference>
<dbReference type="SMART" id="SM00387">
    <property type="entry name" value="HATPase_c"/>
    <property type="match status" value="1"/>
</dbReference>
<comment type="subcellular location">
    <subcellularLocation>
        <location evidence="4">Cell membrane</location>
        <topology evidence="4">Multi-pass membrane protein</topology>
    </subcellularLocation>
    <subcellularLocation>
        <location evidence="3">Cytoplasm</location>
    </subcellularLocation>
</comment>
<dbReference type="InterPro" id="IPR011712">
    <property type="entry name" value="Sig_transdc_His_kin_sub3_dim/P"/>
</dbReference>
<dbReference type="Gene3D" id="1.20.5.1930">
    <property type="match status" value="1"/>
</dbReference>
<dbReference type="GO" id="GO:0005886">
    <property type="term" value="C:plasma membrane"/>
    <property type="evidence" value="ECO:0007669"/>
    <property type="project" value="UniProtKB-SubCell"/>
</dbReference>
<protein>
    <recommendedName>
        <fullName evidence="6">Oxygen sensor histidine kinase NreB</fullName>
        <ecNumber evidence="5">2.7.13.3</ecNumber>
    </recommendedName>
    <alternativeName>
        <fullName evidence="20">Nitrogen regulation protein B</fullName>
    </alternativeName>
</protein>
<evidence type="ECO:0000256" key="7">
    <source>
        <dbReference type="ARBA" id="ARBA00022475"/>
    </source>
</evidence>
<keyword evidence="15" id="KW-0408">Iron</keyword>
<dbReference type="InterPro" id="IPR003594">
    <property type="entry name" value="HATPase_dom"/>
</dbReference>
<evidence type="ECO:0000256" key="16">
    <source>
        <dbReference type="ARBA" id="ARBA00023012"/>
    </source>
</evidence>
<dbReference type="InterPro" id="IPR011006">
    <property type="entry name" value="CheY-like_superfamily"/>
</dbReference>
<keyword evidence="17" id="KW-0411">Iron-sulfur</keyword>
<keyword evidence="18" id="KW-0472">Membrane</keyword>
<evidence type="ECO:0000259" key="22">
    <source>
        <dbReference type="PROSITE" id="PS50109"/>
    </source>
</evidence>
<keyword evidence="14" id="KW-1133">Transmembrane helix</keyword>
<proteinExistence type="predicted"/>
<evidence type="ECO:0000256" key="15">
    <source>
        <dbReference type="ARBA" id="ARBA00023004"/>
    </source>
</evidence>
<feature type="domain" description="Response regulatory" evidence="23">
    <location>
        <begin position="14"/>
        <end position="131"/>
    </location>
</feature>
<evidence type="ECO:0000256" key="11">
    <source>
        <dbReference type="ARBA" id="ARBA00022692"/>
    </source>
</evidence>
<keyword evidence="13" id="KW-0418">Kinase</keyword>
<dbReference type="PANTHER" id="PTHR24421:SF37">
    <property type="entry name" value="SENSOR HISTIDINE KINASE NARS"/>
    <property type="match status" value="1"/>
</dbReference>
<dbReference type="PROSITE" id="PS50110">
    <property type="entry name" value="RESPONSE_REGULATORY"/>
    <property type="match status" value="1"/>
</dbReference>
<dbReference type="Proteomes" id="UP000470771">
    <property type="component" value="Unassembled WGS sequence"/>
</dbReference>
<dbReference type="Pfam" id="PF07730">
    <property type="entry name" value="HisKA_3"/>
    <property type="match status" value="1"/>
</dbReference>
<evidence type="ECO:0000313" key="25">
    <source>
        <dbReference type="Proteomes" id="UP000470771"/>
    </source>
</evidence>
<dbReference type="Gene3D" id="3.30.565.10">
    <property type="entry name" value="Histidine kinase-like ATPase, C-terminal domain"/>
    <property type="match status" value="1"/>
</dbReference>
<keyword evidence="16" id="KW-0902">Two-component regulatory system</keyword>
<dbReference type="PRINTS" id="PR00344">
    <property type="entry name" value="BCTRLSENSOR"/>
</dbReference>
<evidence type="ECO:0000256" key="3">
    <source>
        <dbReference type="ARBA" id="ARBA00004496"/>
    </source>
</evidence>
<dbReference type="SUPFAM" id="SSF52172">
    <property type="entry name" value="CheY-like"/>
    <property type="match status" value="1"/>
</dbReference>
<evidence type="ECO:0000256" key="8">
    <source>
        <dbReference type="ARBA" id="ARBA00022485"/>
    </source>
</evidence>
<keyword evidence="7" id="KW-1003">Cell membrane</keyword>
<keyword evidence="25" id="KW-1185">Reference proteome</keyword>
<keyword evidence="12" id="KW-0479">Metal-binding</keyword>
<dbReference type="InterPro" id="IPR001789">
    <property type="entry name" value="Sig_transdc_resp-reg_receiver"/>
</dbReference>
<evidence type="ECO:0000256" key="20">
    <source>
        <dbReference type="ARBA" id="ARBA00030800"/>
    </source>
</evidence>
<comment type="cofactor">
    <cofactor evidence="2">
        <name>[4Fe-4S] cluster</name>
        <dbReference type="ChEBI" id="CHEBI:49883"/>
    </cofactor>
</comment>
<dbReference type="PANTHER" id="PTHR24421">
    <property type="entry name" value="NITRATE/NITRITE SENSOR PROTEIN NARX-RELATED"/>
    <property type="match status" value="1"/>
</dbReference>
<dbReference type="EC" id="2.7.13.3" evidence="5"/>
<evidence type="ECO:0000256" key="13">
    <source>
        <dbReference type="ARBA" id="ARBA00022777"/>
    </source>
</evidence>
<dbReference type="CDD" id="cd16917">
    <property type="entry name" value="HATPase_UhpB-NarQ-NarX-like"/>
    <property type="match status" value="1"/>
</dbReference>
<evidence type="ECO:0000256" key="5">
    <source>
        <dbReference type="ARBA" id="ARBA00012438"/>
    </source>
</evidence>
<dbReference type="Pfam" id="PF02518">
    <property type="entry name" value="HATPase_c"/>
    <property type="match status" value="1"/>
</dbReference>